<dbReference type="FunFam" id="2.170.240.10:FF:000001">
    <property type="entry name" value="Collagen IV alpha 1 chain"/>
    <property type="match status" value="1"/>
</dbReference>
<dbReference type="Proteomes" id="UP001331515">
    <property type="component" value="Unassembled WGS sequence"/>
</dbReference>
<dbReference type="GO" id="GO:0005581">
    <property type="term" value="C:collagen trimer"/>
    <property type="evidence" value="ECO:0007669"/>
    <property type="project" value="UniProtKB-KW"/>
</dbReference>
<accession>A0AAN8HZ53</accession>
<evidence type="ECO:0000256" key="4">
    <source>
        <dbReference type="ARBA" id="ARBA00022530"/>
    </source>
</evidence>
<dbReference type="Pfam" id="PF01413">
    <property type="entry name" value="C4"/>
    <property type="match status" value="2"/>
</dbReference>
<keyword evidence="7" id="KW-0176">Collagen</keyword>
<dbReference type="PANTHER" id="PTHR24023:SF1082">
    <property type="entry name" value="COLLAGEN TRIPLE HELIX REPEAT"/>
    <property type="match status" value="1"/>
</dbReference>
<feature type="compositionally biased region" description="Gly residues" evidence="9">
    <location>
        <begin position="228"/>
        <end position="237"/>
    </location>
</feature>
<sequence length="502" mass="50131">MGTRGLGVPGPPGSKGLPGDKGPAGPPGPYGSSQPGPPGPRGPPGAQGPPGGLGPKGTSGPDCKAPIPGPRGEPGCAGTDGEPGCAGEAGDPGENSPVPGDDGENGDTGCAGPRGPQGSPGPPGQPGLSGSPGDKGFRGSSGLMGLPGTRGPRGFTGPGGFPGPKGSSGLVGPKGEQGRVSPCPTYPPSTQGPSGDVGPPGTPGDIGVLGEMGRTGPKGRKGDLGPEGPTGPGGSSGPDGDRGDLGLQGERGSVGGKGDPGPMGDRGPSGPPKKVNSGFMLVMHSQSELIPSCPVSMRVLWVGYSLLYLEGQEKAHTQDLGQAGSCMRVFSTMPFSSCNMGTCSYASRNDKSYWLSTTAAVPSFPVGGASIEEHISRCAVCEAASSPVALHSQSSSRPECPPRWGSLWSGYSFLMHTGAGDEGGGQSLTSSGSCLKDFRAQPFVECQGPRGTCHYFANIYSFWLTRVEASVSSASSDGASSTLKESWQQRESIGRCNVCMRE</sequence>
<feature type="compositionally biased region" description="Pro residues" evidence="9">
    <location>
        <begin position="24"/>
        <end position="47"/>
    </location>
</feature>
<dbReference type="InterPro" id="IPR001442">
    <property type="entry name" value="Collagen_IV_NC"/>
</dbReference>
<comment type="caution">
    <text evidence="11">The sequence shown here is derived from an EMBL/GenBank/DDBJ whole genome shotgun (WGS) entry which is preliminary data.</text>
</comment>
<dbReference type="GO" id="GO:0030198">
    <property type="term" value="P:extracellular matrix organization"/>
    <property type="evidence" value="ECO:0007669"/>
    <property type="project" value="TreeGrafter"/>
</dbReference>
<dbReference type="GO" id="GO:0030020">
    <property type="term" value="F:extracellular matrix structural constituent conferring tensile strength"/>
    <property type="evidence" value="ECO:0007669"/>
    <property type="project" value="TreeGrafter"/>
</dbReference>
<evidence type="ECO:0000256" key="6">
    <source>
        <dbReference type="ARBA" id="ARBA00022869"/>
    </source>
</evidence>
<protein>
    <recommendedName>
        <fullName evidence="10">Collagen IV NC1 domain-containing protein</fullName>
    </recommendedName>
</protein>
<evidence type="ECO:0000256" key="7">
    <source>
        <dbReference type="ARBA" id="ARBA00023119"/>
    </source>
</evidence>
<keyword evidence="5" id="KW-0677">Repeat</keyword>
<feature type="region of interest" description="Disordered" evidence="9">
    <location>
        <begin position="1"/>
        <end position="276"/>
    </location>
</feature>
<evidence type="ECO:0000259" key="10">
    <source>
        <dbReference type="PROSITE" id="PS51403"/>
    </source>
</evidence>
<dbReference type="SMART" id="SM00111">
    <property type="entry name" value="C4"/>
    <property type="match status" value="2"/>
</dbReference>
<evidence type="ECO:0000256" key="3">
    <source>
        <dbReference type="ARBA" id="ARBA00022525"/>
    </source>
</evidence>
<dbReference type="GO" id="GO:0005615">
    <property type="term" value="C:extracellular space"/>
    <property type="evidence" value="ECO:0007669"/>
    <property type="project" value="TreeGrafter"/>
</dbReference>
<evidence type="ECO:0000256" key="1">
    <source>
        <dbReference type="ARBA" id="ARBA00003696"/>
    </source>
</evidence>
<evidence type="ECO:0000256" key="5">
    <source>
        <dbReference type="ARBA" id="ARBA00022737"/>
    </source>
</evidence>
<feature type="compositionally biased region" description="Gly residues" evidence="9">
    <location>
        <begin position="252"/>
        <end position="261"/>
    </location>
</feature>
<comment type="function">
    <text evidence="1">Type IV collagen is the major structural component of glomerular basement membranes (GBM), forming a 'chicken-wire' meshwork together with laminins, proteoglycans and entactin/nidogen.</text>
</comment>
<keyword evidence="4" id="KW-0272">Extracellular matrix</keyword>
<organism evidence="11 12">
    <name type="scientific">Champsocephalus gunnari</name>
    <name type="common">Mackerel icefish</name>
    <dbReference type="NCBI Taxonomy" id="52237"/>
    <lineage>
        <taxon>Eukaryota</taxon>
        <taxon>Metazoa</taxon>
        <taxon>Chordata</taxon>
        <taxon>Craniata</taxon>
        <taxon>Vertebrata</taxon>
        <taxon>Euteleostomi</taxon>
        <taxon>Actinopterygii</taxon>
        <taxon>Neopterygii</taxon>
        <taxon>Teleostei</taxon>
        <taxon>Neoteleostei</taxon>
        <taxon>Acanthomorphata</taxon>
        <taxon>Eupercaria</taxon>
        <taxon>Perciformes</taxon>
        <taxon>Notothenioidei</taxon>
        <taxon>Channichthyidae</taxon>
        <taxon>Champsocephalus</taxon>
    </lineage>
</organism>
<dbReference type="InterPro" id="IPR036954">
    <property type="entry name" value="Collagen_IV_NC_sf"/>
</dbReference>
<dbReference type="GO" id="GO:0005604">
    <property type="term" value="C:basement membrane"/>
    <property type="evidence" value="ECO:0007669"/>
    <property type="project" value="UniProtKB-SubCell"/>
</dbReference>
<dbReference type="InterPro" id="IPR050149">
    <property type="entry name" value="Collagen_superfamily"/>
</dbReference>
<keyword evidence="12" id="KW-1185">Reference proteome</keyword>
<dbReference type="Gene3D" id="2.170.240.10">
    <property type="entry name" value="Collagen IV, non-collagenous"/>
    <property type="match status" value="1"/>
</dbReference>
<evidence type="ECO:0000256" key="8">
    <source>
        <dbReference type="ARBA" id="ARBA00023157"/>
    </source>
</evidence>
<evidence type="ECO:0000256" key="9">
    <source>
        <dbReference type="SAM" id="MobiDB-lite"/>
    </source>
</evidence>
<dbReference type="InterPro" id="IPR008160">
    <property type="entry name" value="Collagen"/>
</dbReference>
<dbReference type="Pfam" id="PF01391">
    <property type="entry name" value="Collagen"/>
    <property type="match status" value="3"/>
</dbReference>
<dbReference type="SUPFAM" id="SSF56436">
    <property type="entry name" value="C-type lectin-like"/>
    <property type="match status" value="2"/>
</dbReference>
<dbReference type="InterPro" id="IPR016187">
    <property type="entry name" value="CTDL_fold"/>
</dbReference>
<reference evidence="11 12" key="1">
    <citation type="journal article" date="2023" name="Mol. Biol. Evol.">
        <title>Genomics of Secondarily Temperate Adaptation in the Only Non-Antarctic Icefish.</title>
        <authorList>
            <person name="Rivera-Colon A.G."/>
            <person name="Rayamajhi N."/>
            <person name="Minhas B.F."/>
            <person name="Madrigal G."/>
            <person name="Bilyk K.T."/>
            <person name="Yoon V."/>
            <person name="Hune M."/>
            <person name="Gregory S."/>
            <person name="Cheng C.H.C."/>
            <person name="Catchen J.M."/>
        </authorList>
    </citation>
    <scope>NUCLEOTIDE SEQUENCE [LARGE SCALE GENOMIC DNA]</scope>
    <source>
        <tissue evidence="11">White muscle</tissue>
    </source>
</reference>
<feature type="compositionally biased region" description="Gly residues" evidence="9">
    <location>
        <begin position="48"/>
        <end position="57"/>
    </location>
</feature>
<evidence type="ECO:0000313" key="11">
    <source>
        <dbReference type="EMBL" id="KAK5928824.1"/>
    </source>
</evidence>
<comment type="subcellular location">
    <subcellularLocation>
        <location evidence="2">Secreted</location>
        <location evidence="2">Extracellular space</location>
        <location evidence="2">Extracellular matrix</location>
        <location evidence="2">Basement membrane</location>
    </subcellularLocation>
</comment>
<evidence type="ECO:0000256" key="2">
    <source>
        <dbReference type="ARBA" id="ARBA00004302"/>
    </source>
</evidence>
<gene>
    <name evidence="11" type="ORF">CgunFtcFv8_010110</name>
</gene>
<name>A0AAN8HZ53_CHAGU</name>
<keyword evidence="3" id="KW-0964">Secreted</keyword>
<dbReference type="PANTHER" id="PTHR24023">
    <property type="entry name" value="COLLAGEN ALPHA"/>
    <property type="match status" value="1"/>
</dbReference>
<dbReference type="EMBL" id="JAURVH010001517">
    <property type="protein sequence ID" value="KAK5928824.1"/>
    <property type="molecule type" value="Genomic_DNA"/>
</dbReference>
<keyword evidence="8" id="KW-1015">Disulfide bond</keyword>
<evidence type="ECO:0000313" key="12">
    <source>
        <dbReference type="Proteomes" id="UP001331515"/>
    </source>
</evidence>
<proteinExistence type="predicted"/>
<keyword evidence="6" id="KW-0084">Basement membrane</keyword>
<feature type="compositionally biased region" description="Gly residues" evidence="9">
    <location>
        <begin position="154"/>
        <end position="163"/>
    </location>
</feature>
<dbReference type="AlphaFoldDB" id="A0AAN8HZ53"/>
<feature type="domain" description="Collagen IV NC1" evidence="10">
    <location>
        <begin position="278"/>
        <end position="502"/>
    </location>
</feature>
<dbReference type="PROSITE" id="PS51403">
    <property type="entry name" value="NC1_IV"/>
    <property type="match status" value="1"/>
</dbReference>